<organism evidence="1 2">
    <name type="scientific">Lishizhenia tianjinensis</name>
    <dbReference type="NCBI Taxonomy" id="477690"/>
    <lineage>
        <taxon>Bacteria</taxon>
        <taxon>Pseudomonadati</taxon>
        <taxon>Bacteroidota</taxon>
        <taxon>Flavobacteriia</taxon>
        <taxon>Flavobacteriales</taxon>
        <taxon>Crocinitomicaceae</taxon>
        <taxon>Lishizhenia</taxon>
    </lineage>
</organism>
<protein>
    <recommendedName>
        <fullName evidence="3">Transposase zinc-ribbon domain-containing protein</fullName>
    </recommendedName>
</protein>
<accession>A0A1I6XE86</accession>
<evidence type="ECO:0000313" key="1">
    <source>
        <dbReference type="EMBL" id="SFT36114.1"/>
    </source>
</evidence>
<sequence length="282" mass="34065">MNNLTFYSTFFDEMKCVEFLKPFYQKSVETCSKCGFKKLKWYDSFVGWRCEKCSKKVSLKSISFMRDSNKSFSEWMEILHLVLDTKKACSIKEILRLSQQTRYETVFHMIRKIQQEIGEINFREVQECHAFLDAPEVFDHFPNLPDKLEVFIKLSKRRTRDKIRLVLPMDLEKIELDLRHKLRCDCSYRFPKLLKHSRSCFSQDHACRHLTLKEDWMIKIKANFLKVLDGIHHDFSRFHLQGKLDEYCFKYNHRYAEKSKLILFFERLNFEFRQNSVHSAFG</sequence>
<reference evidence="1 2" key="1">
    <citation type="submission" date="2016-10" db="EMBL/GenBank/DDBJ databases">
        <authorList>
            <person name="de Groot N.N."/>
        </authorList>
    </citation>
    <scope>NUCLEOTIDE SEQUENCE [LARGE SCALE GENOMIC DNA]</scope>
    <source>
        <strain evidence="1 2">CGMCC 1.7005</strain>
    </source>
</reference>
<gene>
    <name evidence="1" type="ORF">SAMN05216474_0105</name>
</gene>
<dbReference type="OrthoDB" id="9783459at2"/>
<evidence type="ECO:0008006" key="3">
    <source>
        <dbReference type="Google" id="ProtNLM"/>
    </source>
</evidence>
<dbReference type="AlphaFoldDB" id="A0A1I6XE86"/>
<dbReference type="STRING" id="477690.SAMN05216474_0105"/>
<name>A0A1I6XE86_9FLAO</name>
<dbReference type="Proteomes" id="UP000236454">
    <property type="component" value="Unassembled WGS sequence"/>
</dbReference>
<evidence type="ECO:0000313" key="2">
    <source>
        <dbReference type="Proteomes" id="UP000236454"/>
    </source>
</evidence>
<dbReference type="EMBL" id="FPAS01000001">
    <property type="protein sequence ID" value="SFT36114.1"/>
    <property type="molecule type" value="Genomic_DNA"/>
</dbReference>
<keyword evidence="2" id="KW-1185">Reference proteome</keyword>
<proteinExistence type="predicted"/>